<dbReference type="Gene3D" id="3.40.50.1980">
    <property type="entry name" value="Nitrogenase molybdenum iron protein domain"/>
    <property type="match status" value="2"/>
</dbReference>
<dbReference type="EMBL" id="JAHQCW010000041">
    <property type="protein sequence ID" value="MBU9738755.1"/>
    <property type="molecule type" value="Genomic_DNA"/>
</dbReference>
<evidence type="ECO:0000256" key="1">
    <source>
        <dbReference type="ARBA" id="ARBA00011028"/>
    </source>
</evidence>
<dbReference type="SUPFAM" id="SSF53807">
    <property type="entry name" value="Helical backbone' metal receptor"/>
    <property type="match status" value="1"/>
</dbReference>
<evidence type="ECO:0000256" key="2">
    <source>
        <dbReference type="ARBA" id="ARBA00022448"/>
    </source>
</evidence>
<accession>A0A949K0P9</accession>
<name>A0A949K0P9_9FIRM</name>
<evidence type="ECO:0000313" key="4">
    <source>
        <dbReference type="EMBL" id="MBU9738755.1"/>
    </source>
</evidence>
<sequence>MKNKYVFTGILLAVITAISAAVIHFVTITEEPHEEREGTLEVVTSFYPMYIAAENVIGDIPGVQLTNMTGPQTGCLHDYQLSPEDMQTLSGADVFIINGGGIESFLDTVLKNYPGLPVITASDGISMLEMKTFGAGHEEDGHEGHDHGDENPHVWMDVSKYMQEVDNIAGGLASLDPVHAEQYRQNAEAYRKKLEPLRVEASKITGKTGQANIIIFHDSFAYFADACGLQVAEVIEIEEDNTLSAGQLAHLMQVIKEKEVQLLFVEKQYSTKVAEAVAKESGAKVYILDSLVTGDGDPDSYIRGMEENLAVLREAL</sequence>
<dbReference type="InterPro" id="IPR050492">
    <property type="entry name" value="Bact_metal-bind_prot9"/>
</dbReference>
<reference evidence="4" key="1">
    <citation type="submission" date="2021-06" db="EMBL/GenBank/DDBJ databases">
        <title>Description of novel taxa of the family Lachnospiraceae.</title>
        <authorList>
            <person name="Chaplin A.V."/>
            <person name="Sokolova S.R."/>
            <person name="Pikina A.P."/>
            <person name="Korzhanova M."/>
            <person name="Belova V."/>
            <person name="Korostin D."/>
            <person name="Efimov B.A."/>
        </authorList>
    </citation>
    <scope>NUCLEOTIDE SEQUENCE</scope>
    <source>
        <strain evidence="4">ASD5720</strain>
    </source>
</reference>
<dbReference type="InterPro" id="IPR006127">
    <property type="entry name" value="ZnuA-like"/>
</dbReference>
<dbReference type="PANTHER" id="PTHR42953:SF3">
    <property type="entry name" value="HIGH-AFFINITY ZINC UPTAKE SYSTEM PROTEIN ZNUA"/>
    <property type="match status" value="1"/>
</dbReference>
<gene>
    <name evidence="4" type="ORF">KTH89_19620</name>
</gene>
<dbReference type="RefSeq" id="WP_238722822.1">
    <property type="nucleotide sequence ID" value="NZ_JAHQCW010000041.1"/>
</dbReference>
<dbReference type="Pfam" id="PF01297">
    <property type="entry name" value="ZnuA"/>
    <property type="match status" value="1"/>
</dbReference>
<dbReference type="PANTHER" id="PTHR42953">
    <property type="entry name" value="HIGH-AFFINITY ZINC UPTAKE SYSTEM PROTEIN ZNUA-RELATED"/>
    <property type="match status" value="1"/>
</dbReference>
<organism evidence="4 5">
    <name type="scientific">Diplocloster agilis</name>
    <dbReference type="NCBI Taxonomy" id="2850323"/>
    <lineage>
        <taxon>Bacteria</taxon>
        <taxon>Bacillati</taxon>
        <taxon>Bacillota</taxon>
        <taxon>Clostridia</taxon>
        <taxon>Lachnospirales</taxon>
        <taxon>Lachnospiraceae</taxon>
        <taxon>Diplocloster</taxon>
    </lineage>
</organism>
<comment type="similarity">
    <text evidence="1">Belongs to the bacterial solute-binding protein 9 family.</text>
</comment>
<keyword evidence="3" id="KW-0732">Signal</keyword>
<evidence type="ECO:0000313" key="5">
    <source>
        <dbReference type="Proteomes" id="UP000712157"/>
    </source>
</evidence>
<comment type="caution">
    <text evidence="4">The sequence shown here is derived from an EMBL/GenBank/DDBJ whole genome shotgun (WGS) entry which is preliminary data.</text>
</comment>
<evidence type="ECO:0000256" key="3">
    <source>
        <dbReference type="ARBA" id="ARBA00022729"/>
    </source>
</evidence>
<keyword evidence="2" id="KW-0813">Transport</keyword>
<dbReference type="Proteomes" id="UP000712157">
    <property type="component" value="Unassembled WGS sequence"/>
</dbReference>
<keyword evidence="5" id="KW-1185">Reference proteome</keyword>
<dbReference type="GO" id="GO:0046872">
    <property type="term" value="F:metal ion binding"/>
    <property type="evidence" value="ECO:0007669"/>
    <property type="project" value="InterPro"/>
</dbReference>
<protein>
    <submittedName>
        <fullName evidence="4">Metal ABC transporter substrate-binding protein</fullName>
    </submittedName>
</protein>
<dbReference type="GO" id="GO:0030001">
    <property type="term" value="P:metal ion transport"/>
    <property type="evidence" value="ECO:0007669"/>
    <property type="project" value="InterPro"/>
</dbReference>
<dbReference type="AlphaFoldDB" id="A0A949K0P9"/>
<proteinExistence type="inferred from homology"/>